<dbReference type="AlphaFoldDB" id="A0AAP9U857"/>
<geneLocation type="plasmid" evidence="2">
    <name>prhbstw-00938_2</name>
</geneLocation>
<protein>
    <submittedName>
        <fullName evidence="1">Uncharacterized protein</fullName>
    </submittedName>
</protein>
<dbReference type="Proteomes" id="UP000514462">
    <property type="component" value="Plasmid pRHBSTW-00938_2"/>
</dbReference>
<gene>
    <name evidence="1" type="ORF">HV331_26180</name>
</gene>
<sequence>MNYEGLTTLRADIAALANRMCDIRAEMNALEAACRFDSGTAGADVPRG</sequence>
<proteinExistence type="predicted"/>
<name>A0AAP9U857_KLEAE</name>
<evidence type="ECO:0000313" key="2">
    <source>
        <dbReference type="Proteomes" id="UP000514462"/>
    </source>
</evidence>
<organism evidence="1 2">
    <name type="scientific">Klebsiella aerogenes</name>
    <name type="common">Enterobacter aerogenes</name>
    <dbReference type="NCBI Taxonomy" id="548"/>
    <lineage>
        <taxon>Bacteria</taxon>
        <taxon>Pseudomonadati</taxon>
        <taxon>Pseudomonadota</taxon>
        <taxon>Gammaproteobacteria</taxon>
        <taxon>Enterobacterales</taxon>
        <taxon>Enterobacteriaceae</taxon>
        <taxon>Klebsiella/Raoultella group</taxon>
        <taxon>Klebsiella</taxon>
    </lineage>
</organism>
<reference evidence="2" key="1">
    <citation type="submission" date="2020-06" db="EMBL/GenBank/DDBJ databases">
        <title>REHAB project genomes.</title>
        <authorList>
            <person name="Shaw L.P."/>
        </authorList>
    </citation>
    <scope>NUCLEOTIDE SEQUENCE [LARGE SCALE GENOMIC DNA]</scope>
    <source>
        <strain evidence="2">RHBSTW-00938</strain>
        <plasmid evidence="2">prhbstw-00938_2</plasmid>
    </source>
</reference>
<accession>A0AAP9U857</accession>
<evidence type="ECO:0000313" key="1">
    <source>
        <dbReference type="EMBL" id="QMR42980.1"/>
    </source>
</evidence>
<keyword evidence="1" id="KW-0614">Plasmid</keyword>
<dbReference type="EMBL" id="CP055905">
    <property type="protein sequence ID" value="QMR42980.1"/>
    <property type="molecule type" value="Genomic_DNA"/>
</dbReference>
<dbReference type="RefSeq" id="WP_182015364.1">
    <property type="nucleotide sequence ID" value="NZ_CP055905.1"/>
</dbReference>